<reference evidence="2" key="1">
    <citation type="submission" date="2023-03" db="EMBL/GenBank/DDBJ databases">
        <title>Massive genome expansion in bonnet fungi (Mycena s.s.) driven by repeated elements and novel gene families across ecological guilds.</title>
        <authorList>
            <consortium name="Lawrence Berkeley National Laboratory"/>
            <person name="Harder C.B."/>
            <person name="Miyauchi S."/>
            <person name="Viragh M."/>
            <person name="Kuo A."/>
            <person name="Thoen E."/>
            <person name="Andreopoulos B."/>
            <person name="Lu D."/>
            <person name="Skrede I."/>
            <person name="Drula E."/>
            <person name="Henrissat B."/>
            <person name="Morin E."/>
            <person name="Kohler A."/>
            <person name="Barry K."/>
            <person name="LaButti K."/>
            <person name="Morin E."/>
            <person name="Salamov A."/>
            <person name="Lipzen A."/>
            <person name="Mereny Z."/>
            <person name="Hegedus B."/>
            <person name="Baldrian P."/>
            <person name="Stursova M."/>
            <person name="Weitz H."/>
            <person name="Taylor A."/>
            <person name="Grigoriev I.V."/>
            <person name="Nagy L.G."/>
            <person name="Martin F."/>
            <person name="Kauserud H."/>
        </authorList>
    </citation>
    <scope>NUCLEOTIDE SEQUENCE</scope>
    <source>
        <strain evidence="2">9284</strain>
    </source>
</reference>
<keyword evidence="3" id="KW-1185">Reference proteome</keyword>
<comment type="caution">
    <text evidence="2">The sequence shown here is derived from an EMBL/GenBank/DDBJ whole genome shotgun (WGS) entry which is preliminary data.</text>
</comment>
<organism evidence="2 3">
    <name type="scientific">Roridomyces roridus</name>
    <dbReference type="NCBI Taxonomy" id="1738132"/>
    <lineage>
        <taxon>Eukaryota</taxon>
        <taxon>Fungi</taxon>
        <taxon>Dikarya</taxon>
        <taxon>Basidiomycota</taxon>
        <taxon>Agaricomycotina</taxon>
        <taxon>Agaricomycetes</taxon>
        <taxon>Agaricomycetidae</taxon>
        <taxon>Agaricales</taxon>
        <taxon>Marasmiineae</taxon>
        <taxon>Mycenaceae</taxon>
        <taxon>Roridomyces</taxon>
    </lineage>
</organism>
<keyword evidence="1" id="KW-1133">Transmembrane helix</keyword>
<gene>
    <name evidence="2" type="ORF">FB45DRAFT_899187</name>
</gene>
<evidence type="ECO:0000256" key="1">
    <source>
        <dbReference type="SAM" id="Phobius"/>
    </source>
</evidence>
<dbReference type="Proteomes" id="UP001221142">
    <property type="component" value="Unassembled WGS sequence"/>
</dbReference>
<protein>
    <submittedName>
        <fullName evidence="2">Uncharacterized protein</fullName>
    </submittedName>
</protein>
<sequence>MPKRNDAAEFDLATWTVERLEEIDNLKFEALAHPFDVFGLGPTFELCQSFAKTAFRDWDDIEKALRTGSGNVEADLVRMAVVTNTFSRELARVYKPHDKYSRRQILRHIHKYLLLGLILAGGMSFAYAWEPQGWTAFFCLVLIFVELFLCICAPSYTELQVIDDRVKRSFGRLGALEEIYISLKEAVDAGDTEIIDAILEKNEGLRKLSQLSVKFRPEVNGAR</sequence>
<dbReference type="AlphaFoldDB" id="A0AAD7C6Z3"/>
<feature type="transmembrane region" description="Helical" evidence="1">
    <location>
        <begin position="112"/>
        <end position="129"/>
    </location>
</feature>
<name>A0AAD7C6Z3_9AGAR</name>
<dbReference type="EMBL" id="JARKIF010000004">
    <property type="protein sequence ID" value="KAJ7640973.1"/>
    <property type="molecule type" value="Genomic_DNA"/>
</dbReference>
<keyword evidence="1" id="KW-0812">Transmembrane</keyword>
<evidence type="ECO:0000313" key="2">
    <source>
        <dbReference type="EMBL" id="KAJ7640973.1"/>
    </source>
</evidence>
<feature type="transmembrane region" description="Helical" evidence="1">
    <location>
        <begin position="135"/>
        <end position="157"/>
    </location>
</feature>
<keyword evidence="1" id="KW-0472">Membrane</keyword>
<proteinExistence type="predicted"/>
<accession>A0AAD7C6Z3</accession>
<evidence type="ECO:0000313" key="3">
    <source>
        <dbReference type="Proteomes" id="UP001221142"/>
    </source>
</evidence>